<organism evidence="1">
    <name type="scientific">marine sediment metagenome</name>
    <dbReference type="NCBI Taxonomy" id="412755"/>
    <lineage>
        <taxon>unclassified sequences</taxon>
        <taxon>metagenomes</taxon>
        <taxon>ecological metagenomes</taxon>
    </lineage>
</organism>
<proteinExistence type="predicted"/>
<dbReference type="EMBL" id="BARU01007066">
    <property type="protein sequence ID" value="GAH40819.1"/>
    <property type="molecule type" value="Genomic_DNA"/>
</dbReference>
<sequence>AEIISEKMDSKDALVIGERGLQMILKDIFELCYYLLALNHLK</sequence>
<accession>X1GGS4</accession>
<evidence type="ECO:0000313" key="1">
    <source>
        <dbReference type="EMBL" id="GAH40819.1"/>
    </source>
</evidence>
<reference evidence="1" key="1">
    <citation type="journal article" date="2014" name="Front. Microbiol.">
        <title>High frequency of phylogenetically diverse reductive dehalogenase-homologous genes in deep subseafloor sedimentary metagenomes.</title>
        <authorList>
            <person name="Kawai M."/>
            <person name="Futagami T."/>
            <person name="Toyoda A."/>
            <person name="Takaki Y."/>
            <person name="Nishi S."/>
            <person name="Hori S."/>
            <person name="Arai W."/>
            <person name="Tsubouchi T."/>
            <person name="Morono Y."/>
            <person name="Uchiyama I."/>
            <person name="Ito T."/>
            <person name="Fujiyama A."/>
            <person name="Inagaki F."/>
            <person name="Takami H."/>
        </authorList>
    </citation>
    <scope>NUCLEOTIDE SEQUENCE</scope>
    <source>
        <strain evidence="1">Expedition CK06-06</strain>
    </source>
</reference>
<name>X1GGS4_9ZZZZ</name>
<comment type="caution">
    <text evidence="1">The sequence shown here is derived from an EMBL/GenBank/DDBJ whole genome shotgun (WGS) entry which is preliminary data.</text>
</comment>
<dbReference type="AlphaFoldDB" id="X1GGS4"/>
<feature type="non-terminal residue" evidence="1">
    <location>
        <position position="1"/>
    </location>
</feature>
<protein>
    <submittedName>
        <fullName evidence="1">Uncharacterized protein</fullName>
    </submittedName>
</protein>
<gene>
    <name evidence="1" type="ORF">S03H2_13936</name>
</gene>